<feature type="transmembrane region" description="Helical" evidence="5">
    <location>
        <begin position="468"/>
        <end position="485"/>
    </location>
</feature>
<keyword evidence="2 5" id="KW-0812">Transmembrane</keyword>
<feature type="transmembrane region" description="Helical" evidence="5">
    <location>
        <begin position="403"/>
        <end position="424"/>
    </location>
</feature>
<dbReference type="PROSITE" id="PS50850">
    <property type="entry name" value="MFS"/>
    <property type="match status" value="1"/>
</dbReference>
<gene>
    <name evidence="7" type="ORF">CC80DRAFT_518328</name>
</gene>
<dbReference type="Proteomes" id="UP000800035">
    <property type="component" value="Unassembled WGS sequence"/>
</dbReference>
<dbReference type="InterPro" id="IPR011701">
    <property type="entry name" value="MFS"/>
</dbReference>
<feature type="transmembrane region" description="Helical" evidence="5">
    <location>
        <begin position="60"/>
        <end position="86"/>
    </location>
</feature>
<keyword evidence="8" id="KW-1185">Reference proteome</keyword>
<feature type="transmembrane region" description="Helical" evidence="5">
    <location>
        <begin position="371"/>
        <end position="391"/>
    </location>
</feature>
<feature type="transmembrane region" description="Helical" evidence="5">
    <location>
        <begin position="329"/>
        <end position="350"/>
    </location>
</feature>
<dbReference type="CDD" id="cd17323">
    <property type="entry name" value="MFS_Tpo1_MDR_like"/>
    <property type="match status" value="1"/>
</dbReference>
<comment type="subcellular location">
    <subcellularLocation>
        <location evidence="1">Membrane</location>
        <topology evidence="1">Multi-pass membrane protein</topology>
    </subcellularLocation>
</comment>
<dbReference type="PANTHER" id="PTHR23502">
    <property type="entry name" value="MAJOR FACILITATOR SUPERFAMILY"/>
    <property type="match status" value="1"/>
</dbReference>
<protein>
    <submittedName>
        <fullName evidence="7">Major facilitator superfamily transporter</fullName>
    </submittedName>
</protein>
<evidence type="ECO:0000256" key="4">
    <source>
        <dbReference type="ARBA" id="ARBA00023136"/>
    </source>
</evidence>
<accession>A0A6A5TW31</accession>
<evidence type="ECO:0000313" key="8">
    <source>
        <dbReference type="Proteomes" id="UP000800035"/>
    </source>
</evidence>
<dbReference type="InterPro" id="IPR020846">
    <property type="entry name" value="MFS_dom"/>
</dbReference>
<feature type="transmembrane region" description="Helical" evidence="5">
    <location>
        <begin position="98"/>
        <end position="116"/>
    </location>
</feature>
<dbReference type="InterPro" id="IPR036259">
    <property type="entry name" value="MFS_trans_sf"/>
</dbReference>
<keyword evidence="3 5" id="KW-1133">Transmembrane helix</keyword>
<name>A0A6A5TW31_9PLEO</name>
<dbReference type="GO" id="GO:0016020">
    <property type="term" value="C:membrane"/>
    <property type="evidence" value="ECO:0007669"/>
    <property type="project" value="UniProtKB-SubCell"/>
</dbReference>
<feature type="transmembrane region" description="Helical" evidence="5">
    <location>
        <begin position="192"/>
        <end position="210"/>
    </location>
</feature>
<evidence type="ECO:0000256" key="2">
    <source>
        <dbReference type="ARBA" id="ARBA00022692"/>
    </source>
</evidence>
<dbReference type="Gene3D" id="1.20.1250.20">
    <property type="entry name" value="MFS general substrate transporter like domains"/>
    <property type="match status" value="1"/>
</dbReference>
<keyword evidence="4 5" id="KW-0472">Membrane</keyword>
<dbReference type="GO" id="GO:0022857">
    <property type="term" value="F:transmembrane transporter activity"/>
    <property type="evidence" value="ECO:0007669"/>
    <property type="project" value="InterPro"/>
</dbReference>
<evidence type="ECO:0000259" key="6">
    <source>
        <dbReference type="PROSITE" id="PS50850"/>
    </source>
</evidence>
<dbReference type="PROSITE" id="PS00216">
    <property type="entry name" value="SUGAR_TRANSPORT_1"/>
    <property type="match status" value="1"/>
</dbReference>
<dbReference type="PANTHER" id="PTHR23502:SF60">
    <property type="entry name" value="MAJOR FACILITATOR SUPERFAMILY (MFS) PROFILE DOMAIN-CONTAINING PROTEIN-RELATED"/>
    <property type="match status" value="1"/>
</dbReference>
<dbReference type="GO" id="GO:0140115">
    <property type="term" value="P:export across plasma membrane"/>
    <property type="evidence" value="ECO:0007669"/>
    <property type="project" value="UniProtKB-ARBA"/>
</dbReference>
<sequence>MATILQDTQTVFVAEPKDFSQVENVPILSNSCPKTDSPKVTWENETDPANPYNWSPVRKWFTTLLTSLGGFVTLMSGAMLAPTLSAMSADLHISESEASMALSIYVLAFAFGPMVLAPCSEVWGRRPIWIVGGSWYVLWNTICGISKNRGLMITGRLMAGLGASAEFAVSAPIVADIWTSDERGKSMAIRGFLPLLGPAIGPIIGGAMVQYTTWRWTFHVLSVFNAVVVLLFAVALPETYAPTLLSRKAAYLRKTTGESYYAAHESDASTLGFRMKTALVRPVRMLVEQPVIQLVALIMGYQFGLLYIVLATFAGMWTKQYNQSASASGLHYLAIVIGYLAALQGGGWATDRLWAYMKAKYGGETRPENRVPLMIPGAILTPIGLLWYGWAAETQTHWIVVDIGIAVFGFGYIIGGNATAAYVVEAFLGYTASAQAASQLPRSVFAFVSPIFAPSLYNALGYGVGNSVLALIACLLGLPTPWILWKYGERLRMKGKTVV</sequence>
<dbReference type="EMBL" id="ML977005">
    <property type="protein sequence ID" value="KAF1953147.1"/>
    <property type="molecule type" value="Genomic_DNA"/>
</dbReference>
<dbReference type="Pfam" id="PF07690">
    <property type="entry name" value="MFS_1"/>
    <property type="match status" value="1"/>
</dbReference>
<organism evidence="7 8">
    <name type="scientific">Byssothecium circinans</name>
    <dbReference type="NCBI Taxonomy" id="147558"/>
    <lineage>
        <taxon>Eukaryota</taxon>
        <taxon>Fungi</taxon>
        <taxon>Dikarya</taxon>
        <taxon>Ascomycota</taxon>
        <taxon>Pezizomycotina</taxon>
        <taxon>Dothideomycetes</taxon>
        <taxon>Pleosporomycetidae</taxon>
        <taxon>Pleosporales</taxon>
        <taxon>Massarineae</taxon>
        <taxon>Massarinaceae</taxon>
        <taxon>Byssothecium</taxon>
    </lineage>
</organism>
<feature type="transmembrane region" description="Helical" evidence="5">
    <location>
        <begin position="291"/>
        <end position="317"/>
    </location>
</feature>
<dbReference type="GO" id="GO:0042908">
    <property type="term" value="P:xenobiotic transport"/>
    <property type="evidence" value="ECO:0007669"/>
    <property type="project" value="UniProtKB-ARBA"/>
</dbReference>
<dbReference type="InterPro" id="IPR005829">
    <property type="entry name" value="Sugar_transporter_CS"/>
</dbReference>
<evidence type="ECO:0000256" key="1">
    <source>
        <dbReference type="ARBA" id="ARBA00004141"/>
    </source>
</evidence>
<dbReference type="SUPFAM" id="SSF103473">
    <property type="entry name" value="MFS general substrate transporter"/>
    <property type="match status" value="1"/>
</dbReference>
<proteinExistence type="predicted"/>
<evidence type="ECO:0000313" key="7">
    <source>
        <dbReference type="EMBL" id="KAF1953147.1"/>
    </source>
</evidence>
<feature type="transmembrane region" description="Helical" evidence="5">
    <location>
        <begin position="216"/>
        <end position="237"/>
    </location>
</feature>
<feature type="domain" description="Major facilitator superfamily (MFS) profile" evidence="6">
    <location>
        <begin position="62"/>
        <end position="491"/>
    </location>
</feature>
<reference evidence="7" key="1">
    <citation type="journal article" date="2020" name="Stud. Mycol.">
        <title>101 Dothideomycetes genomes: a test case for predicting lifestyles and emergence of pathogens.</title>
        <authorList>
            <person name="Haridas S."/>
            <person name="Albert R."/>
            <person name="Binder M."/>
            <person name="Bloem J."/>
            <person name="Labutti K."/>
            <person name="Salamov A."/>
            <person name="Andreopoulos B."/>
            <person name="Baker S."/>
            <person name="Barry K."/>
            <person name="Bills G."/>
            <person name="Bluhm B."/>
            <person name="Cannon C."/>
            <person name="Castanera R."/>
            <person name="Culley D."/>
            <person name="Daum C."/>
            <person name="Ezra D."/>
            <person name="Gonzalez J."/>
            <person name="Henrissat B."/>
            <person name="Kuo A."/>
            <person name="Liang C."/>
            <person name="Lipzen A."/>
            <person name="Lutzoni F."/>
            <person name="Magnuson J."/>
            <person name="Mondo S."/>
            <person name="Nolan M."/>
            <person name="Ohm R."/>
            <person name="Pangilinan J."/>
            <person name="Park H.-J."/>
            <person name="Ramirez L."/>
            <person name="Alfaro M."/>
            <person name="Sun H."/>
            <person name="Tritt A."/>
            <person name="Yoshinaga Y."/>
            <person name="Zwiers L.-H."/>
            <person name="Turgeon B."/>
            <person name="Goodwin S."/>
            <person name="Spatafora J."/>
            <person name="Crous P."/>
            <person name="Grigoriev I."/>
        </authorList>
    </citation>
    <scope>NUCLEOTIDE SEQUENCE</scope>
    <source>
        <strain evidence="7">CBS 675.92</strain>
    </source>
</reference>
<dbReference type="OrthoDB" id="6770063at2759"/>
<evidence type="ECO:0000256" key="5">
    <source>
        <dbReference type="SAM" id="Phobius"/>
    </source>
</evidence>
<dbReference type="AlphaFoldDB" id="A0A6A5TW31"/>
<evidence type="ECO:0000256" key="3">
    <source>
        <dbReference type="ARBA" id="ARBA00022989"/>
    </source>
</evidence>